<keyword evidence="4" id="KW-1185">Reference proteome</keyword>
<dbReference type="InterPro" id="IPR052558">
    <property type="entry name" value="Siderophore_Hydrolase_D"/>
</dbReference>
<evidence type="ECO:0000313" key="3">
    <source>
        <dbReference type="EMBL" id="MBV7259752.1"/>
    </source>
</evidence>
<dbReference type="PANTHER" id="PTHR40841">
    <property type="entry name" value="SIDEROPHORE TRIACETYLFUSARININE C ESTERASE"/>
    <property type="match status" value="1"/>
</dbReference>
<dbReference type="PANTHER" id="PTHR40841:SF2">
    <property type="entry name" value="SIDEROPHORE-DEGRADING ESTERASE (EUROFUNG)"/>
    <property type="match status" value="1"/>
</dbReference>
<comment type="similarity">
    <text evidence="1">Belongs to the esterase D family.</text>
</comment>
<dbReference type="EMBL" id="JAGSPC010000001">
    <property type="protein sequence ID" value="MBV7259752.1"/>
    <property type="molecule type" value="Genomic_DNA"/>
</dbReference>
<reference evidence="3" key="1">
    <citation type="submission" date="2021-04" db="EMBL/GenBank/DDBJ databases">
        <authorList>
            <person name="Pira H."/>
            <person name="Risdian C."/>
            <person name="Wink J."/>
        </authorList>
    </citation>
    <scope>NUCLEOTIDE SEQUENCE</scope>
    <source>
        <strain evidence="3">WH158</strain>
    </source>
</reference>
<sequence>MQLWEGEYLSEATPIIIGEQHSLEALGEQRKLNIILPAGYHDEPEKRWPVVYMLDGGMQQDLMLVTGLERWNRLWGRSEQAIIVGIETKDRQRELLPATSDPAEQGQYPTAGESAAFRKWIAGSVKPLIEQTYRTSGTDVLVGESAAGHFVVETWMNSDELFDGYAAISPSMQWSNQALARQITGPFEGKPPIYLSIADEGGATEEGIMDLADAMEETQDVCFSDRRNDLVHANSLHGLLPEALQYLLPADADWLDEYGLKLRCERLGQSGTQ</sequence>
<evidence type="ECO:0000256" key="2">
    <source>
        <dbReference type="ARBA" id="ARBA00022801"/>
    </source>
</evidence>
<protein>
    <submittedName>
        <fullName evidence="3">Alpha/beta hydrolase</fullName>
    </submittedName>
</protein>
<accession>A0A9X1F3U2</accession>
<proteinExistence type="inferred from homology"/>
<gene>
    <name evidence="3" type="ORF">KCG46_09240</name>
</gene>
<evidence type="ECO:0000256" key="1">
    <source>
        <dbReference type="ARBA" id="ARBA00005622"/>
    </source>
</evidence>
<dbReference type="InterPro" id="IPR000801">
    <property type="entry name" value="Esterase-like"/>
</dbReference>
<name>A0A9X1F3U2_9SPHN</name>
<dbReference type="Pfam" id="PF00756">
    <property type="entry name" value="Esterase"/>
    <property type="match status" value="1"/>
</dbReference>
<dbReference type="AlphaFoldDB" id="A0A9X1F3U2"/>
<organism evidence="3 4">
    <name type="scientific">Erythrobacter crassostreae</name>
    <dbReference type="NCBI Taxonomy" id="2828328"/>
    <lineage>
        <taxon>Bacteria</taxon>
        <taxon>Pseudomonadati</taxon>
        <taxon>Pseudomonadota</taxon>
        <taxon>Alphaproteobacteria</taxon>
        <taxon>Sphingomonadales</taxon>
        <taxon>Erythrobacteraceae</taxon>
        <taxon>Erythrobacter/Porphyrobacter group</taxon>
        <taxon>Erythrobacter</taxon>
    </lineage>
</organism>
<dbReference type="GO" id="GO:0016788">
    <property type="term" value="F:hydrolase activity, acting on ester bonds"/>
    <property type="evidence" value="ECO:0007669"/>
    <property type="project" value="TreeGrafter"/>
</dbReference>
<dbReference type="Proteomes" id="UP001138681">
    <property type="component" value="Unassembled WGS sequence"/>
</dbReference>
<evidence type="ECO:0000313" key="4">
    <source>
        <dbReference type="Proteomes" id="UP001138681"/>
    </source>
</evidence>
<comment type="caution">
    <text evidence="3">The sequence shown here is derived from an EMBL/GenBank/DDBJ whole genome shotgun (WGS) entry which is preliminary data.</text>
</comment>
<keyword evidence="2 3" id="KW-0378">Hydrolase</keyword>